<keyword evidence="6 10" id="KW-0297">G-protein coupled receptor</keyword>
<dbReference type="InterPro" id="IPR000725">
    <property type="entry name" value="Olfact_rcpt"/>
</dbReference>
<evidence type="ECO:0000256" key="11">
    <source>
        <dbReference type="RuleBase" id="RU363047"/>
    </source>
</evidence>
<keyword evidence="9 10" id="KW-0807">Transducer</keyword>
<dbReference type="PROSITE" id="PS00237">
    <property type="entry name" value="G_PROTEIN_RECEP_F1_1"/>
    <property type="match status" value="1"/>
</dbReference>
<evidence type="ECO:0000313" key="13">
    <source>
        <dbReference type="EMBL" id="KAG9461899.1"/>
    </source>
</evidence>
<comment type="subcellular location">
    <subcellularLocation>
        <location evidence="1 11">Cell membrane</location>
        <topology evidence="1 11">Multi-pass membrane protein</topology>
    </subcellularLocation>
</comment>
<feature type="domain" description="G-protein coupled receptors family 1 profile" evidence="12">
    <location>
        <begin position="42"/>
        <end position="291"/>
    </location>
</feature>
<keyword evidence="11" id="KW-0716">Sensory transduction</keyword>
<evidence type="ECO:0000256" key="1">
    <source>
        <dbReference type="ARBA" id="ARBA00004651"/>
    </source>
</evidence>
<feature type="transmembrane region" description="Helical" evidence="11">
    <location>
        <begin position="205"/>
        <end position="227"/>
    </location>
</feature>
<evidence type="ECO:0000313" key="14">
    <source>
        <dbReference type="Proteomes" id="UP000770717"/>
    </source>
</evidence>
<dbReference type="Proteomes" id="UP000770717">
    <property type="component" value="Unassembled WGS sequence"/>
</dbReference>
<reference evidence="13" key="1">
    <citation type="thesis" date="2020" institute="ProQuest LLC" country="789 East Eisenhower Parkway, Ann Arbor, MI, USA">
        <title>Comparative Genomics and Chromosome Evolution.</title>
        <authorList>
            <person name="Mudd A.B."/>
        </authorList>
    </citation>
    <scope>NUCLEOTIDE SEQUENCE</scope>
    <source>
        <strain evidence="13">HN-11 Male</strain>
        <tissue evidence="13">Kidney and liver</tissue>
    </source>
</reference>
<evidence type="ECO:0000256" key="2">
    <source>
        <dbReference type="ARBA" id="ARBA00022475"/>
    </source>
</evidence>
<dbReference type="CDD" id="cd13954">
    <property type="entry name" value="7tmA_OR"/>
    <property type="match status" value="1"/>
</dbReference>
<evidence type="ECO:0000256" key="7">
    <source>
        <dbReference type="ARBA" id="ARBA00023136"/>
    </source>
</evidence>
<feature type="transmembrane region" description="Helical" evidence="11">
    <location>
        <begin position="141"/>
        <end position="163"/>
    </location>
</feature>
<dbReference type="PANTHER" id="PTHR26452">
    <property type="entry name" value="OLFACTORY RECEPTOR"/>
    <property type="match status" value="1"/>
</dbReference>
<dbReference type="FunFam" id="1.20.1070.10:FF:000008">
    <property type="entry name" value="Olfactory receptor"/>
    <property type="match status" value="1"/>
</dbReference>
<sequence>MTNHCENTSVTDFYILGFYAFKTKQIVLFLGIMVMYLLTFFGNLLITMFICLMSKLHTPMYFFVCNLAVVDVIYVLSTLPKLLIITITQNNRISFYDCMAQLYFFTFSVGCDIFVLTSTAFDRYVAICNPLHYSLIMNRNVCITIAAFCWTLSSMNSLLLTLLTSVLNFCNSHKINHFFCDLKTLTELSSSDTSSREIFMFIEDIFSAFVPFSLTITSYVQIISTILKIRSSETRLKAFSSCSSHLTTVILFYGPILIVYMKPKSEHSAEQDNLISLLYVAVVPMLNPFVYSLRNKDVLKAIRKLTSRKRVDA</sequence>
<evidence type="ECO:0000256" key="3">
    <source>
        <dbReference type="ARBA" id="ARBA00022692"/>
    </source>
</evidence>
<dbReference type="InterPro" id="IPR017452">
    <property type="entry name" value="GPCR_Rhodpsn_7TM"/>
</dbReference>
<evidence type="ECO:0000256" key="9">
    <source>
        <dbReference type="ARBA" id="ARBA00023224"/>
    </source>
</evidence>
<evidence type="ECO:0000256" key="4">
    <source>
        <dbReference type="ARBA" id="ARBA00022725"/>
    </source>
</evidence>
<dbReference type="InterPro" id="IPR000276">
    <property type="entry name" value="GPCR_Rhodpsn"/>
</dbReference>
<evidence type="ECO:0000256" key="8">
    <source>
        <dbReference type="ARBA" id="ARBA00023170"/>
    </source>
</evidence>
<dbReference type="InterPro" id="IPR050516">
    <property type="entry name" value="Olfactory_GPCR"/>
</dbReference>
<protein>
    <recommendedName>
        <fullName evidence="11">Olfactory receptor</fullName>
    </recommendedName>
</protein>
<feature type="transmembrane region" description="Helical" evidence="11">
    <location>
        <begin position="273"/>
        <end position="293"/>
    </location>
</feature>
<keyword evidence="2 11" id="KW-1003">Cell membrane</keyword>
<feature type="transmembrane region" description="Helical" evidence="11">
    <location>
        <begin position="100"/>
        <end position="121"/>
    </location>
</feature>
<evidence type="ECO:0000256" key="6">
    <source>
        <dbReference type="ARBA" id="ARBA00023040"/>
    </source>
</evidence>
<keyword evidence="3 10" id="KW-0812">Transmembrane</keyword>
<keyword evidence="4 11" id="KW-0552">Olfaction</keyword>
<dbReference type="PRINTS" id="PR00237">
    <property type="entry name" value="GPCRRHODOPSN"/>
</dbReference>
<dbReference type="EMBL" id="WNTK01015489">
    <property type="protein sequence ID" value="KAG9461899.1"/>
    <property type="molecule type" value="Genomic_DNA"/>
</dbReference>
<dbReference type="GO" id="GO:0004984">
    <property type="term" value="F:olfactory receptor activity"/>
    <property type="evidence" value="ECO:0007669"/>
    <property type="project" value="InterPro"/>
</dbReference>
<accession>A0A8J6BBK2</accession>
<name>A0A8J6BBK2_ELECQ</name>
<dbReference type="OrthoDB" id="9900009at2759"/>
<dbReference type="PRINTS" id="PR00245">
    <property type="entry name" value="OLFACTORYR"/>
</dbReference>
<dbReference type="GO" id="GO:0005886">
    <property type="term" value="C:plasma membrane"/>
    <property type="evidence" value="ECO:0007669"/>
    <property type="project" value="UniProtKB-SubCell"/>
</dbReference>
<dbReference type="Gene3D" id="1.20.1070.10">
    <property type="entry name" value="Rhodopsin 7-helix transmembrane proteins"/>
    <property type="match status" value="1"/>
</dbReference>
<evidence type="ECO:0000256" key="10">
    <source>
        <dbReference type="RuleBase" id="RU000688"/>
    </source>
</evidence>
<comment type="caution">
    <text evidence="13">The sequence shown here is derived from an EMBL/GenBank/DDBJ whole genome shotgun (WGS) entry which is preliminary data.</text>
</comment>
<dbReference type="Pfam" id="PF13853">
    <property type="entry name" value="7tm_4"/>
    <property type="match status" value="1"/>
</dbReference>
<evidence type="ECO:0000259" key="12">
    <source>
        <dbReference type="PROSITE" id="PS50262"/>
    </source>
</evidence>
<evidence type="ECO:0000256" key="5">
    <source>
        <dbReference type="ARBA" id="ARBA00022989"/>
    </source>
</evidence>
<gene>
    <name evidence="13" type="ORF">GDO78_015447</name>
</gene>
<keyword evidence="14" id="KW-1185">Reference proteome</keyword>
<keyword evidence="5 11" id="KW-1133">Transmembrane helix</keyword>
<dbReference type="PROSITE" id="PS50262">
    <property type="entry name" value="G_PROTEIN_RECEP_F1_2"/>
    <property type="match status" value="1"/>
</dbReference>
<proteinExistence type="inferred from homology"/>
<feature type="transmembrane region" description="Helical" evidence="11">
    <location>
        <begin position="60"/>
        <end position="80"/>
    </location>
</feature>
<dbReference type="AlphaFoldDB" id="A0A8J6BBK2"/>
<dbReference type="GO" id="GO:0004930">
    <property type="term" value="F:G protein-coupled receptor activity"/>
    <property type="evidence" value="ECO:0007669"/>
    <property type="project" value="UniProtKB-KW"/>
</dbReference>
<feature type="transmembrane region" description="Helical" evidence="11">
    <location>
        <begin position="239"/>
        <end position="261"/>
    </location>
</feature>
<keyword evidence="8 10" id="KW-0675">Receptor</keyword>
<dbReference type="SUPFAM" id="SSF81321">
    <property type="entry name" value="Family A G protein-coupled receptor-like"/>
    <property type="match status" value="1"/>
</dbReference>
<organism evidence="13 14">
    <name type="scientific">Eleutherodactylus coqui</name>
    <name type="common">Puerto Rican coqui</name>
    <dbReference type="NCBI Taxonomy" id="57060"/>
    <lineage>
        <taxon>Eukaryota</taxon>
        <taxon>Metazoa</taxon>
        <taxon>Chordata</taxon>
        <taxon>Craniata</taxon>
        <taxon>Vertebrata</taxon>
        <taxon>Euteleostomi</taxon>
        <taxon>Amphibia</taxon>
        <taxon>Batrachia</taxon>
        <taxon>Anura</taxon>
        <taxon>Neobatrachia</taxon>
        <taxon>Hyloidea</taxon>
        <taxon>Eleutherodactylidae</taxon>
        <taxon>Eleutherodactylinae</taxon>
        <taxon>Eleutherodactylus</taxon>
        <taxon>Eleutherodactylus</taxon>
    </lineage>
</organism>
<feature type="transmembrane region" description="Helical" evidence="11">
    <location>
        <begin position="26"/>
        <end position="53"/>
    </location>
</feature>
<comment type="similarity">
    <text evidence="10">Belongs to the G-protein coupled receptor 1 family.</text>
</comment>
<keyword evidence="7 11" id="KW-0472">Membrane</keyword>